<keyword evidence="2" id="KW-0378">Hydrolase</keyword>
<feature type="domain" description="DEAD-box helicase OB fold" evidence="5">
    <location>
        <begin position="56"/>
        <end position="133"/>
    </location>
</feature>
<dbReference type="EMBL" id="JAPWTJ010000516">
    <property type="protein sequence ID" value="KAJ8977722.1"/>
    <property type="molecule type" value="Genomic_DNA"/>
</dbReference>
<evidence type="ECO:0000259" key="5">
    <source>
        <dbReference type="Pfam" id="PF07717"/>
    </source>
</evidence>
<accession>A0ABQ9JJY0</accession>
<dbReference type="EC" id="3.6.4.13" evidence="1"/>
<dbReference type="InterPro" id="IPR011709">
    <property type="entry name" value="DEAD-box_helicase_OB_fold"/>
</dbReference>
<evidence type="ECO:0000256" key="1">
    <source>
        <dbReference type="ARBA" id="ARBA00012552"/>
    </source>
</evidence>
<name>A0ABQ9JJY0_9CUCU</name>
<gene>
    <name evidence="6" type="ORF">NQ317_007271</name>
</gene>
<dbReference type="Pfam" id="PF07717">
    <property type="entry name" value="OB_NTP_bind"/>
    <property type="match status" value="1"/>
</dbReference>
<dbReference type="PANTHER" id="PTHR18934">
    <property type="entry name" value="ATP-DEPENDENT RNA HELICASE"/>
    <property type="match status" value="1"/>
</dbReference>
<comment type="caution">
    <text evidence="6">The sequence shown here is derived from an EMBL/GenBank/DDBJ whole genome shotgun (WGS) entry which is preliminary data.</text>
</comment>
<evidence type="ECO:0000256" key="4">
    <source>
        <dbReference type="ARBA" id="ARBA00047984"/>
    </source>
</evidence>
<keyword evidence="3" id="KW-0067">ATP-binding</keyword>
<organism evidence="6 7">
    <name type="scientific">Molorchus minor</name>
    <dbReference type="NCBI Taxonomy" id="1323400"/>
    <lineage>
        <taxon>Eukaryota</taxon>
        <taxon>Metazoa</taxon>
        <taxon>Ecdysozoa</taxon>
        <taxon>Arthropoda</taxon>
        <taxon>Hexapoda</taxon>
        <taxon>Insecta</taxon>
        <taxon>Pterygota</taxon>
        <taxon>Neoptera</taxon>
        <taxon>Endopterygota</taxon>
        <taxon>Coleoptera</taxon>
        <taxon>Polyphaga</taxon>
        <taxon>Cucujiformia</taxon>
        <taxon>Chrysomeloidea</taxon>
        <taxon>Cerambycidae</taxon>
        <taxon>Lamiinae</taxon>
        <taxon>Monochamini</taxon>
        <taxon>Molorchus</taxon>
    </lineage>
</organism>
<dbReference type="PANTHER" id="PTHR18934:SF118">
    <property type="entry name" value="ATP-DEPENDENT RNA HELICASE DHX33"/>
    <property type="match status" value="1"/>
</dbReference>
<sequence>MEFNNIGQSNRRNWCHEHFINMRNILHAREVRNQLEEICKKCDLSISSCGSQMDQLRKCLLTGLFMNVAELHRDRQYITLDKRQVVLIHPSSSLHGQQPHFVLFTEVVQTSKCYLRGLTTIEGEWLNEVAPDYVKSRNVKFNRFS</sequence>
<evidence type="ECO:0000256" key="3">
    <source>
        <dbReference type="ARBA" id="ARBA00022806"/>
    </source>
</evidence>
<evidence type="ECO:0000256" key="2">
    <source>
        <dbReference type="ARBA" id="ARBA00022801"/>
    </source>
</evidence>
<comment type="catalytic activity">
    <reaction evidence="4">
        <text>ATP + H2O = ADP + phosphate + H(+)</text>
        <dbReference type="Rhea" id="RHEA:13065"/>
        <dbReference type="ChEBI" id="CHEBI:15377"/>
        <dbReference type="ChEBI" id="CHEBI:15378"/>
        <dbReference type="ChEBI" id="CHEBI:30616"/>
        <dbReference type="ChEBI" id="CHEBI:43474"/>
        <dbReference type="ChEBI" id="CHEBI:456216"/>
        <dbReference type="EC" id="3.6.4.13"/>
    </reaction>
</comment>
<keyword evidence="3" id="KW-0547">Nucleotide-binding</keyword>
<dbReference type="Proteomes" id="UP001162164">
    <property type="component" value="Unassembled WGS sequence"/>
</dbReference>
<proteinExistence type="predicted"/>
<evidence type="ECO:0000313" key="7">
    <source>
        <dbReference type="Proteomes" id="UP001162164"/>
    </source>
</evidence>
<protein>
    <recommendedName>
        <fullName evidence="1">RNA helicase</fullName>
        <ecNumber evidence="1">3.6.4.13</ecNumber>
    </recommendedName>
</protein>
<keyword evidence="7" id="KW-1185">Reference proteome</keyword>
<keyword evidence="3" id="KW-0347">Helicase</keyword>
<reference evidence="6" key="1">
    <citation type="journal article" date="2023" name="Insect Mol. Biol.">
        <title>Genome sequencing provides insights into the evolution of gene families encoding plant cell wall-degrading enzymes in longhorned beetles.</title>
        <authorList>
            <person name="Shin N.R."/>
            <person name="Okamura Y."/>
            <person name="Kirsch R."/>
            <person name="Pauchet Y."/>
        </authorList>
    </citation>
    <scope>NUCLEOTIDE SEQUENCE</scope>
    <source>
        <strain evidence="6">MMC_N1</strain>
    </source>
</reference>
<evidence type="ECO:0000313" key="6">
    <source>
        <dbReference type="EMBL" id="KAJ8977722.1"/>
    </source>
</evidence>